<reference evidence="2 3" key="1">
    <citation type="submission" date="2021-07" db="EMBL/GenBank/DDBJ databases">
        <authorList>
            <person name="Palmer J.M."/>
        </authorList>
    </citation>
    <scope>NUCLEOTIDE SEQUENCE [LARGE SCALE GENOMIC DNA]</scope>
    <source>
        <strain evidence="2 3">AT_MEX2019</strain>
        <tissue evidence="2">Muscle</tissue>
    </source>
</reference>
<dbReference type="EMBL" id="JAHUTI010000061">
    <property type="protein sequence ID" value="MED6231533.1"/>
    <property type="molecule type" value="Genomic_DNA"/>
</dbReference>
<evidence type="ECO:0000313" key="2">
    <source>
        <dbReference type="EMBL" id="MED6231533.1"/>
    </source>
</evidence>
<feature type="non-terminal residue" evidence="2">
    <location>
        <position position="1"/>
    </location>
</feature>
<organism evidence="2 3">
    <name type="scientific">Ataeniobius toweri</name>
    <dbReference type="NCBI Taxonomy" id="208326"/>
    <lineage>
        <taxon>Eukaryota</taxon>
        <taxon>Metazoa</taxon>
        <taxon>Chordata</taxon>
        <taxon>Craniata</taxon>
        <taxon>Vertebrata</taxon>
        <taxon>Euteleostomi</taxon>
        <taxon>Actinopterygii</taxon>
        <taxon>Neopterygii</taxon>
        <taxon>Teleostei</taxon>
        <taxon>Neoteleostei</taxon>
        <taxon>Acanthomorphata</taxon>
        <taxon>Ovalentaria</taxon>
        <taxon>Atherinomorphae</taxon>
        <taxon>Cyprinodontiformes</taxon>
        <taxon>Goodeidae</taxon>
        <taxon>Ataeniobius</taxon>
    </lineage>
</organism>
<keyword evidence="1" id="KW-0732">Signal</keyword>
<evidence type="ECO:0000313" key="3">
    <source>
        <dbReference type="Proteomes" id="UP001345963"/>
    </source>
</evidence>
<keyword evidence="3" id="KW-1185">Reference proteome</keyword>
<name>A0ABU7A0Z8_9TELE</name>
<feature type="chain" id="PRO_5046080417" evidence="1">
    <location>
        <begin position="17"/>
        <end position="99"/>
    </location>
</feature>
<dbReference type="Proteomes" id="UP001345963">
    <property type="component" value="Unassembled WGS sequence"/>
</dbReference>
<proteinExistence type="predicted"/>
<sequence>IWISLVIVSWIPCSCSVLCSGKLLGSTPCRSSRSQRERVCTENLLAILSNSASVGKPTSSNKPSSTTYMPTQIPPADPVRVLSQPCCVSNKVLTAVLPL</sequence>
<evidence type="ECO:0000256" key="1">
    <source>
        <dbReference type="SAM" id="SignalP"/>
    </source>
</evidence>
<feature type="signal peptide" evidence="1">
    <location>
        <begin position="1"/>
        <end position="16"/>
    </location>
</feature>
<protein>
    <submittedName>
        <fullName evidence="2">Uncharacterized protein</fullName>
    </submittedName>
</protein>
<comment type="caution">
    <text evidence="2">The sequence shown here is derived from an EMBL/GenBank/DDBJ whole genome shotgun (WGS) entry which is preliminary data.</text>
</comment>
<gene>
    <name evidence="2" type="ORF">ATANTOWER_025788</name>
</gene>
<accession>A0ABU7A0Z8</accession>